<comment type="caution">
    <text evidence="1">The sequence shown here is derived from an EMBL/GenBank/DDBJ whole genome shotgun (WGS) entry which is preliminary data.</text>
</comment>
<name>A0A8X7BB37_TRICX</name>
<evidence type="ECO:0000313" key="2">
    <source>
        <dbReference type="Proteomes" id="UP000887159"/>
    </source>
</evidence>
<evidence type="ECO:0000313" key="1">
    <source>
        <dbReference type="EMBL" id="GFY25338.1"/>
    </source>
</evidence>
<reference evidence="1" key="1">
    <citation type="submission" date="2020-08" db="EMBL/GenBank/DDBJ databases">
        <title>Multicomponent nature underlies the extraordinary mechanical properties of spider dragline silk.</title>
        <authorList>
            <person name="Kono N."/>
            <person name="Nakamura H."/>
            <person name="Mori M."/>
            <person name="Yoshida Y."/>
            <person name="Ohtoshi R."/>
            <person name="Malay A.D."/>
            <person name="Moran D.A.P."/>
            <person name="Tomita M."/>
            <person name="Numata K."/>
            <person name="Arakawa K."/>
        </authorList>
    </citation>
    <scope>NUCLEOTIDE SEQUENCE</scope>
</reference>
<protein>
    <submittedName>
        <fullName evidence="1">Uncharacterized protein</fullName>
    </submittedName>
</protein>
<dbReference type="EMBL" id="BMAU01021371">
    <property type="protein sequence ID" value="GFY25338.1"/>
    <property type="molecule type" value="Genomic_DNA"/>
</dbReference>
<dbReference type="AlphaFoldDB" id="A0A8X7BB37"/>
<dbReference type="Proteomes" id="UP000887159">
    <property type="component" value="Unassembled WGS sequence"/>
</dbReference>
<accession>A0A8X7BB37</accession>
<gene>
    <name evidence="1" type="ORF">TNCV_2484581</name>
</gene>
<keyword evidence="2" id="KW-1185">Reference proteome</keyword>
<proteinExistence type="predicted"/>
<sequence>MLSTDENVSKAACPLPLDRKALTSLLFISCEFLASSWKLEKTLPQLSHDMIRIKVPSLWNTPWKGVVL</sequence>
<organism evidence="1 2">
    <name type="scientific">Trichonephila clavipes</name>
    <name type="common">Golden silk orbweaver</name>
    <name type="synonym">Nephila clavipes</name>
    <dbReference type="NCBI Taxonomy" id="2585209"/>
    <lineage>
        <taxon>Eukaryota</taxon>
        <taxon>Metazoa</taxon>
        <taxon>Ecdysozoa</taxon>
        <taxon>Arthropoda</taxon>
        <taxon>Chelicerata</taxon>
        <taxon>Arachnida</taxon>
        <taxon>Araneae</taxon>
        <taxon>Araneomorphae</taxon>
        <taxon>Entelegynae</taxon>
        <taxon>Araneoidea</taxon>
        <taxon>Nephilidae</taxon>
        <taxon>Trichonephila</taxon>
    </lineage>
</organism>